<evidence type="ECO:0000313" key="3">
    <source>
        <dbReference type="EMBL" id="NVH58197.1"/>
    </source>
</evidence>
<dbReference type="SUPFAM" id="SSF51726">
    <property type="entry name" value="UROD/MetE-like"/>
    <property type="match status" value="1"/>
</dbReference>
<dbReference type="Proteomes" id="UP000528555">
    <property type="component" value="Unassembled WGS sequence"/>
</dbReference>
<accession>A0A850HJG6</accession>
<proteinExistence type="predicted"/>
<evidence type="ECO:0000259" key="1">
    <source>
        <dbReference type="Pfam" id="PF01208"/>
    </source>
</evidence>
<reference evidence="4 5" key="1">
    <citation type="journal article" date="2020" name="Cell Host Microbe">
        <title>Functional and Genomic Variation between Human-Derived Isolates of Lachnospiraceae Reveals Inter- and Intra-Species Diversity.</title>
        <authorList>
            <person name="Sorbara M.T."/>
            <person name="Littmann E.R."/>
            <person name="Fontana E."/>
            <person name="Moody T.U."/>
            <person name="Kohout C.E."/>
            <person name="Gjonbalaj M."/>
            <person name="Eaton V."/>
            <person name="Seok R."/>
            <person name="Leiner I.M."/>
            <person name="Pamer E.G."/>
        </authorList>
    </citation>
    <scope>NUCLEOTIDE SEQUENCE [LARGE SCALE GENOMIC DNA]</scope>
    <source>
        <strain evidence="3 4">MSK.17.11</strain>
        <strain evidence="2 5">MSK.17.38</strain>
    </source>
</reference>
<evidence type="ECO:0000313" key="4">
    <source>
        <dbReference type="Proteomes" id="UP000528555"/>
    </source>
</evidence>
<feature type="domain" description="Uroporphyrinogen decarboxylase (URO-D)" evidence="1">
    <location>
        <begin position="8"/>
        <end position="345"/>
    </location>
</feature>
<dbReference type="InterPro" id="IPR052024">
    <property type="entry name" value="Methanogen_methyltrans"/>
</dbReference>
<organism evidence="3 4">
    <name type="scientific">Dorea phocaeensis</name>
    <dbReference type="NCBI Taxonomy" id="2040291"/>
    <lineage>
        <taxon>Bacteria</taxon>
        <taxon>Bacillati</taxon>
        <taxon>Bacillota</taxon>
        <taxon>Clostridia</taxon>
        <taxon>Lachnospirales</taxon>
        <taxon>Lachnospiraceae</taxon>
        <taxon>Dorea</taxon>
    </lineage>
</organism>
<dbReference type="Gene3D" id="3.20.20.210">
    <property type="match status" value="1"/>
</dbReference>
<dbReference type="InterPro" id="IPR038071">
    <property type="entry name" value="UROD/MetE-like_sf"/>
</dbReference>
<dbReference type="OrthoDB" id="9780425at2"/>
<keyword evidence="4" id="KW-1185">Reference proteome</keyword>
<dbReference type="CDD" id="cd03465">
    <property type="entry name" value="URO-D_like"/>
    <property type="match status" value="1"/>
</dbReference>
<protein>
    <submittedName>
        <fullName evidence="3">Uroporphyrinogen decarboxylase</fullName>
    </submittedName>
</protein>
<dbReference type="InterPro" id="IPR000257">
    <property type="entry name" value="Uroporphyrinogen_deCOase"/>
</dbReference>
<dbReference type="EMBL" id="JAAITX010000003">
    <property type="protein sequence ID" value="NVH58197.1"/>
    <property type="molecule type" value="Genomic_DNA"/>
</dbReference>
<reference evidence="3" key="2">
    <citation type="submission" date="2020-02" db="EMBL/GenBank/DDBJ databases">
        <authorList>
            <person name="Littmann E."/>
            <person name="Sorbara M."/>
        </authorList>
    </citation>
    <scope>NUCLEOTIDE SEQUENCE</scope>
    <source>
        <strain evidence="3">MSK.17.11</strain>
        <strain evidence="2">MSK.17.38</strain>
    </source>
</reference>
<dbReference type="RefSeq" id="WP_101694877.1">
    <property type="nucleotide sequence ID" value="NZ_JAAITX010000003.1"/>
</dbReference>
<dbReference type="PANTHER" id="PTHR47099:SF1">
    <property type="entry name" value="METHYLCOBAMIDE:COM METHYLTRANSFERASE MTBA"/>
    <property type="match status" value="1"/>
</dbReference>
<comment type="caution">
    <text evidence="3">The sequence shown here is derived from an EMBL/GenBank/DDBJ whole genome shotgun (WGS) entry which is preliminary data.</text>
</comment>
<name>A0A850HJG6_9FIRM</name>
<dbReference type="Pfam" id="PF01208">
    <property type="entry name" value="URO-D"/>
    <property type="match status" value="1"/>
</dbReference>
<sequence>MFRGDEMTSNERMDAFYSGKPYDHSPIMLFIVSNAGRYAGMTHREKRSCAKNQAEAQLKAYERLGQDGLVVEYGLLGIGKACGSITNDPEDSAPAIIKHRLDDISQVSELDLSMVERKNDAWSQLNYEAASICVEKVGKEVGVFATIPGPMTAAGSLIPVEKLLRAMRKQPEEAHRLLRFCTDAAKIVIKEITASGCGPFLSDPIASETLISADTYRKFVAPYTKELMDYAKSIGLGMGYHVCGEANRILCDMVDTGCGTISFDTQVDVETAKKLVGSRVPILGNIDVIDTLLHGTVAQVEAEVKNQLRKGYDSEKGFIISVSCDIPISTPLENIDMIMEAGRKYGKYPLNPENFR</sequence>
<dbReference type="EMBL" id="JAAIUO010000003">
    <property type="protein sequence ID" value="NSK14423.1"/>
    <property type="molecule type" value="Genomic_DNA"/>
</dbReference>
<evidence type="ECO:0000313" key="5">
    <source>
        <dbReference type="Proteomes" id="UP000701680"/>
    </source>
</evidence>
<dbReference type="PANTHER" id="PTHR47099">
    <property type="entry name" value="METHYLCOBAMIDE:COM METHYLTRANSFERASE MTBA"/>
    <property type="match status" value="1"/>
</dbReference>
<evidence type="ECO:0000313" key="2">
    <source>
        <dbReference type="EMBL" id="NSK14423.1"/>
    </source>
</evidence>
<dbReference type="Proteomes" id="UP000701680">
    <property type="component" value="Unassembled WGS sequence"/>
</dbReference>
<dbReference type="AlphaFoldDB" id="A0A850HJG6"/>
<dbReference type="GO" id="GO:0006779">
    <property type="term" value="P:porphyrin-containing compound biosynthetic process"/>
    <property type="evidence" value="ECO:0007669"/>
    <property type="project" value="InterPro"/>
</dbReference>
<dbReference type="GO" id="GO:0004853">
    <property type="term" value="F:uroporphyrinogen decarboxylase activity"/>
    <property type="evidence" value="ECO:0007669"/>
    <property type="project" value="InterPro"/>
</dbReference>
<gene>
    <name evidence="3" type="ORF">G5A66_05945</name>
    <name evidence="2" type="ORF">G5A75_05965</name>
</gene>